<dbReference type="Pfam" id="PF04397">
    <property type="entry name" value="LytTR"/>
    <property type="match status" value="1"/>
</dbReference>
<dbReference type="Gene3D" id="2.40.50.1020">
    <property type="entry name" value="LytTr DNA-binding domain"/>
    <property type="match status" value="1"/>
</dbReference>
<dbReference type="EMBL" id="ADKX01000048">
    <property type="protein sequence ID" value="EFW03275.1"/>
    <property type="molecule type" value="Genomic_DNA"/>
</dbReference>
<dbReference type="HOGENOM" id="CLU_088525_0_0_9"/>
<sequence length="276" mass="32897">MLKEKVNKCLQMTEDIMTSHYRGNHDVFKAHVHKACLWIGSIASEYYHGKEKIIEVLKEEKKELPDIILTSREFECVFQDRNSCTIVGRYIGITDMNNGELFRDMQRVTFGWKEEKEQLYIRHIHVSNPMANVQESEIFPHKLGIFTHEYMNMLLRKELKSEMIKIKDQQNVYHIIQLSNIIFLEAFDHRTLIHTTNGDFLTRMLLLDVEKKIMTINDKMIIRVHKSYAVNKYYIDSIQRYEMKLAGEYRIPISKQKYLDVLEKLHTRKMRGSGYE</sequence>
<dbReference type="SUPFAM" id="SSF54427">
    <property type="entry name" value="NTF2-like"/>
    <property type="match status" value="1"/>
</dbReference>
<dbReference type="Proteomes" id="UP000003157">
    <property type="component" value="Unassembled WGS sequence"/>
</dbReference>
<dbReference type="InterPro" id="IPR007492">
    <property type="entry name" value="LytTR_DNA-bd_dom"/>
</dbReference>
<organism evidence="2 3">
    <name type="scientific">Coprobacillus cateniformis</name>
    <dbReference type="NCBI Taxonomy" id="100884"/>
    <lineage>
        <taxon>Bacteria</taxon>
        <taxon>Bacillati</taxon>
        <taxon>Bacillota</taxon>
        <taxon>Erysipelotrichia</taxon>
        <taxon>Erysipelotrichales</taxon>
        <taxon>Coprobacillaceae</taxon>
        <taxon>Coprobacillus</taxon>
    </lineage>
</organism>
<dbReference type="RefSeq" id="WP_008790421.1">
    <property type="nucleotide sequence ID" value="NZ_AKCB01000001.1"/>
</dbReference>
<evidence type="ECO:0000259" key="1">
    <source>
        <dbReference type="PROSITE" id="PS50930"/>
    </source>
</evidence>
<name>E7GEZ6_9FIRM</name>
<accession>E7GEZ6</accession>
<evidence type="ECO:0000313" key="3">
    <source>
        <dbReference type="Proteomes" id="UP000003157"/>
    </source>
</evidence>
<dbReference type="OrthoDB" id="1649879at2"/>
<proteinExistence type="predicted"/>
<evidence type="ECO:0000313" key="2">
    <source>
        <dbReference type="EMBL" id="EFW03275.1"/>
    </source>
</evidence>
<dbReference type="PROSITE" id="PS50930">
    <property type="entry name" value="HTH_LYTTR"/>
    <property type="match status" value="1"/>
</dbReference>
<dbReference type="AlphaFoldDB" id="E7GEZ6"/>
<gene>
    <name evidence="2" type="ORF">HMPREF9488_03339</name>
</gene>
<dbReference type="InterPro" id="IPR032710">
    <property type="entry name" value="NTF2-like_dom_sf"/>
</dbReference>
<reference evidence="2 3" key="1">
    <citation type="submission" date="2010-12" db="EMBL/GenBank/DDBJ databases">
        <title>The Genome Sequence of Coprobacillus sp. strain 29_1.</title>
        <authorList>
            <consortium name="The Broad Institute Genome Sequencing Platform"/>
            <person name="Earl A."/>
            <person name="Ward D."/>
            <person name="Feldgarden M."/>
            <person name="Gevers D."/>
            <person name="Daigneault M."/>
            <person name="Sibley C.D."/>
            <person name="White A."/>
            <person name="Strauss J."/>
            <person name="Allen-Vercoe E."/>
            <person name="Young S.K."/>
            <person name="Zeng Q."/>
            <person name="Gargeya S."/>
            <person name="Fitzgerald M."/>
            <person name="Haas B."/>
            <person name="Abouelleil A."/>
            <person name="Alvarado L."/>
            <person name="Arachchi H.M."/>
            <person name="Berlin A."/>
            <person name="Brown A."/>
            <person name="Chapman S.B."/>
            <person name="Chen Z."/>
            <person name="Dunbar C."/>
            <person name="Freedman E."/>
            <person name="Gearin G."/>
            <person name="Gellesch M."/>
            <person name="Goldberg J."/>
            <person name="Griggs A."/>
            <person name="Gujja S."/>
            <person name="Heilman E."/>
            <person name="Heiman D."/>
            <person name="Howarth C."/>
            <person name="Larson L."/>
            <person name="Lui A."/>
            <person name="MacDonald P.J.P."/>
            <person name="Mehta T."/>
            <person name="Montmayeur A."/>
            <person name="Murphy C."/>
            <person name="Neiman D."/>
            <person name="Pearson M."/>
            <person name="Priest M."/>
            <person name="Roberts A."/>
            <person name="Saif S."/>
            <person name="Shea T."/>
            <person name="Shenoy N."/>
            <person name="Sisk P."/>
            <person name="Stolte C."/>
            <person name="Sykes S."/>
            <person name="White J."/>
            <person name="Yandava C."/>
            <person name="Nusbaum C."/>
            <person name="Birren B."/>
        </authorList>
    </citation>
    <scope>NUCLEOTIDE SEQUENCE [LARGE SCALE GENOMIC DNA]</scope>
    <source>
        <strain evidence="2 3">29_1</strain>
    </source>
</reference>
<dbReference type="SMART" id="SM00850">
    <property type="entry name" value="LytTR"/>
    <property type="match status" value="1"/>
</dbReference>
<dbReference type="GeneID" id="78228569"/>
<dbReference type="PANTHER" id="PTHR37299">
    <property type="entry name" value="TRANSCRIPTIONAL REGULATOR-RELATED"/>
    <property type="match status" value="1"/>
</dbReference>
<protein>
    <recommendedName>
        <fullName evidence="1">HTH LytTR-type domain-containing protein</fullName>
    </recommendedName>
</protein>
<dbReference type="GO" id="GO:0003677">
    <property type="term" value="F:DNA binding"/>
    <property type="evidence" value="ECO:0007669"/>
    <property type="project" value="InterPro"/>
</dbReference>
<dbReference type="InterPro" id="IPR046947">
    <property type="entry name" value="LytR-like"/>
</dbReference>
<comment type="caution">
    <text evidence="2">The sequence shown here is derived from an EMBL/GenBank/DDBJ whole genome shotgun (WGS) entry which is preliminary data.</text>
</comment>
<keyword evidence="3" id="KW-1185">Reference proteome</keyword>
<dbReference type="GO" id="GO:0000156">
    <property type="term" value="F:phosphorelay response regulator activity"/>
    <property type="evidence" value="ECO:0007669"/>
    <property type="project" value="InterPro"/>
</dbReference>
<dbReference type="eggNOG" id="COG3279">
    <property type="taxonomic scope" value="Bacteria"/>
</dbReference>
<feature type="domain" description="HTH LytTR-type" evidence="1">
    <location>
        <begin position="164"/>
        <end position="267"/>
    </location>
</feature>
<dbReference type="PANTHER" id="PTHR37299:SF1">
    <property type="entry name" value="STAGE 0 SPORULATION PROTEIN A HOMOLOG"/>
    <property type="match status" value="1"/>
</dbReference>
<dbReference type="STRING" id="100884.GCA_000269565_00672"/>